<dbReference type="EMBL" id="KK683519">
    <property type="protein sequence ID" value="KFQ13615.1"/>
    <property type="molecule type" value="Genomic_DNA"/>
</dbReference>
<organism evidence="1 2">
    <name type="scientific">Leptosomus discolor</name>
    <name type="common">Madagascar cuckoo roller</name>
    <name type="synonym">Cuculus discolor</name>
    <dbReference type="NCBI Taxonomy" id="188344"/>
    <lineage>
        <taxon>Eukaryota</taxon>
        <taxon>Metazoa</taxon>
        <taxon>Chordata</taxon>
        <taxon>Craniata</taxon>
        <taxon>Vertebrata</taxon>
        <taxon>Euteleostomi</taxon>
        <taxon>Archelosauria</taxon>
        <taxon>Archosauria</taxon>
        <taxon>Dinosauria</taxon>
        <taxon>Saurischia</taxon>
        <taxon>Theropoda</taxon>
        <taxon>Coelurosauria</taxon>
        <taxon>Aves</taxon>
        <taxon>Neognathae</taxon>
        <taxon>Neoaves</taxon>
        <taxon>Telluraves</taxon>
        <taxon>Coraciimorphae</taxon>
        <taxon>Coraciiformes</taxon>
        <taxon>Leptosomidae</taxon>
        <taxon>Leptosomus</taxon>
    </lineage>
</organism>
<feature type="non-terminal residue" evidence="1">
    <location>
        <position position="55"/>
    </location>
</feature>
<sequence length="55" mass="6351">NGFKMKEGRFRLDIRKKFFTVRVVRHWHKLPREAVAAPSLAAFKARLDGALSNLV</sequence>
<dbReference type="AlphaFoldDB" id="A0A091Q121"/>
<dbReference type="Proteomes" id="UP000053001">
    <property type="component" value="Unassembled WGS sequence"/>
</dbReference>
<dbReference type="PhylomeDB" id="A0A091Q121"/>
<accession>A0A091Q121</accession>
<proteinExistence type="predicted"/>
<evidence type="ECO:0000313" key="1">
    <source>
        <dbReference type="EMBL" id="KFQ13615.1"/>
    </source>
</evidence>
<evidence type="ECO:0000313" key="2">
    <source>
        <dbReference type="Proteomes" id="UP000053001"/>
    </source>
</evidence>
<keyword evidence="2" id="KW-1185">Reference proteome</keyword>
<evidence type="ECO:0008006" key="3">
    <source>
        <dbReference type="Google" id="ProtNLM"/>
    </source>
</evidence>
<reference evidence="1 2" key="1">
    <citation type="submission" date="2014-04" db="EMBL/GenBank/DDBJ databases">
        <title>Genome evolution of avian class.</title>
        <authorList>
            <person name="Zhang G."/>
            <person name="Li C."/>
        </authorList>
    </citation>
    <scope>NUCLEOTIDE SEQUENCE [LARGE SCALE GENOMIC DNA]</scope>
    <source>
        <strain evidence="1">BGI_N330</strain>
    </source>
</reference>
<protein>
    <recommendedName>
        <fullName evidence="3">Nidogen G2 beta-barrel domain-containing protein</fullName>
    </recommendedName>
</protein>
<gene>
    <name evidence="1" type="ORF">N330_13942</name>
</gene>
<feature type="non-terminal residue" evidence="1">
    <location>
        <position position="1"/>
    </location>
</feature>
<name>A0A091Q121_LEPDC</name>